<sequence length="321" mass="35088">MVLILLILPLLTKALDATKSDSSDVHRLENFFNVSSILELLPKECVKNGEKYQEGEEFQSGHLRYKCQKHGVYTIEGCITDKKKNLKIGEIVVIDNVKFQCMAKGNSVFYRETVCGILGQPDCDKVGLPSGFNEAKNNDKIELKGKQINIPGLPRGWTAVDESLQEIPGSNGKHVVSRTLMFRPIIEPSRVRRQSGSVFGILNGQEKKKPSVSMSKIMSAFESSSSNVNDKHSSQSLSQHLKIANKNKEQIVGIGIASRGIHKRTATVNANAYKPGTVAGTHSDVKWSGKTISVNGRKIAAGPGTFTFGTSPTGSFLKKED</sequence>
<evidence type="ECO:0000313" key="4">
    <source>
        <dbReference type="Proteomes" id="UP000053766"/>
    </source>
</evidence>
<name>A0A0D8Y2G3_DICVI</name>
<dbReference type="STRING" id="29172.A0A0D8Y2G3"/>
<organism evidence="3 4">
    <name type="scientific">Dictyocaulus viviparus</name>
    <name type="common">Bovine lungworm</name>
    <dbReference type="NCBI Taxonomy" id="29172"/>
    <lineage>
        <taxon>Eukaryota</taxon>
        <taxon>Metazoa</taxon>
        <taxon>Ecdysozoa</taxon>
        <taxon>Nematoda</taxon>
        <taxon>Chromadorea</taxon>
        <taxon>Rhabditida</taxon>
        <taxon>Rhabditina</taxon>
        <taxon>Rhabditomorpha</taxon>
        <taxon>Strongyloidea</taxon>
        <taxon>Metastrongylidae</taxon>
        <taxon>Dictyocaulus</taxon>
    </lineage>
</organism>
<dbReference type="Pfam" id="PF23003">
    <property type="entry name" value="Fn1_2"/>
    <property type="match status" value="1"/>
</dbReference>
<reference evidence="4" key="2">
    <citation type="journal article" date="2016" name="Sci. Rep.">
        <title>Dictyocaulus viviparus genome, variome and transcriptome elucidate lungworm biology and support future intervention.</title>
        <authorList>
            <person name="McNulty S.N."/>
            <person name="Strube C."/>
            <person name="Rosa B.A."/>
            <person name="Martin J.C."/>
            <person name="Tyagi R."/>
            <person name="Choi Y.J."/>
            <person name="Wang Q."/>
            <person name="Hallsworth Pepin K."/>
            <person name="Zhang X."/>
            <person name="Ozersky P."/>
            <person name="Wilson R.K."/>
            <person name="Sternberg P.W."/>
            <person name="Gasser R.B."/>
            <person name="Mitreva M."/>
        </authorList>
    </citation>
    <scope>NUCLEOTIDE SEQUENCE [LARGE SCALE GENOMIC DNA]</scope>
    <source>
        <strain evidence="4">HannoverDv2000</strain>
    </source>
</reference>
<accession>A0A0D8Y2G3</accession>
<evidence type="ECO:0000256" key="1">
    <source>
        <dbReference type="SAM" id="SignalP"/>
    </source>
</evidence>
<gene>
    <name evidence="3" type="ORF">DICVIV_02949</name>
</gene>
<dbReference type="PANTHER" id="PTHR37978:SF5">
    <property type="entry name" value="SECRETED PROTEIN"/>
    <property type="match status" value="1"/>
</dbReference>
<feature type="signal peptide" evidence="1">
    <location>
        <begin position="1"/>
        <end position="17"/>
    </location>
</feature>
<proteinExistence type="predicted"/>
<keyword evidence="1" id="KW-0732">Signal</keyword>
<dbReference type="PANTHER" id="PTHR37978">
    <property type="entry name" value="PROTEIN CBG22381-RELATED"/>
    <property type="match status" value="1"/>
</dbReference>
<dbReference type="InterPro" id="IPR055119">
    <property type="entry name" value="Mig18_Fn1"/>
</dbReference>
<keyword evidence="4" id="KW-1185">Reference proteome</keyword>
<dbReference type="Proteomes" id="UP000053766">
    <property type="component" value="Unassembled WGS sequence"/>
</dbReference>
<feature type="chain" id="PRO_5002336159" description="Abnormal cell migration protein 18-like fibronectin type I domain-containing protein" evidence="1">
    <location>
        <begin position="18"/>
        <end position="321"/>
    </location>
</feature>
<dbReference type="AlphaFoldDB" id="A0A0D8Y2G3"/>
<reference evidence="3 4" key="1">
    <citation type="submission" date="2013-11" db="EMBL/GenBank/DDBJ databases">
        <title>Draft genome of the bovine lungworm Dictyocaulus viviparus.</title>
        <authorList>
            <person name="Mitreva M."/>
        </authorList>
    </citation>
    <scope>NUCLEOTIDE SEQUENCE [LARGE SCALE GENOMIC DNA]</scope>
    <source>
        <strain evidence="3 4">HannoverDv2000</strain>
    </source>
</reference>
<feature type="domain" description="Abnormal cell migration protein 18-like fibronectin type I" evidence="2">
    <location>
        <begin position="44"/>
        <end position="108"/>
    </location>
</feature>
<dbReference type="OrthoDB" id="5846929at2759"/>
<evidence type="ECO:0000259" key="2">
    <source>
        <dbReference type="Pfam" id="PF23003"/>
    </source>
</evidence>
<evidence type="ECO:0000313" key="3">
    <source>
        <dbReference type="EMBL" id="KJH50895.1"/>
    </source>
</evidence>
<dbReference type="EMBL" id="KN716195">
    <property type="protein sequence ID" value="KJH50895.1"/>
    <property type="molecule type" value="Genomic_DNA"/>
</dbReference>
<protein>
    <recommendedName>
        <fullName evidence="2">Abnormal cell migration protein 18-like fibronectin type I domain-containing protein</fullName>
    </recommendedName>
</protein>